<dbReference type="PANTHER" id="PTHR43179:SF7">
    <property type="entry name" value="RHAMNOSYLTRANSFERASE WBBL"/>
    <property type="match status" value="1"/>
</dbReference>
<dbReference type="InterPro" id="IPR001173">
    <property type="entry name" value="Glyco_trans_2-like"/>
</dbReference>
<accession>A0A1X7NVR0</accession>
<dbReference type="CDD" id="cd04186">
    <property type="entry name" value="GT_2_like_c"/>
    <property type="match status" value="1"/>
</dbReference>
<dbReference type="PANTHER" id="PTHR43179">
    <property type="entry name" value="RHAMNOSYLTRANSFERASE WBBL"/>
    <property type="match status" value="1"/>
</dbReference>
<proteinExistence type="predicted"/>
<dbReference type="CDD" id="cd04184">
    <property type="entry name" value="GT2_RfbC_Mx_like"/>
    <property type="match status" value="1"/>
</dbReference>
<dbReference type="EMBL" id="FXBL01000004">
    <property type="protein sequence ID" value="SMH41757.1"/>
    <property type="molecule type" value="Genomic_DNA"/>
</dbReference>
<evidence type="ECO:0000313" key="3">
    <source>
        <dbReference type="Proteomes" id="UP000193083"/>
    </source>
</evidence>
<dbReference type="Proteomes" id="UP000193083">
    <property type="component" value="Unassembled WGS sequence"/>
</dbReference>
<gene>
    <name evidence="2" type="ORF">SAMN02982922_2625</name>
</gene>
<evidence type="ECO:0000259" key="1">
    <source>
        <dbReference type="Pfam" id="PF00535"/>
    </source>
</evidence>
<dbReference type="SUPFAM" id="SSF53448">
    <property type="entry name" value="Nucleotide-diphospho-sugar transferases"/>
    <property type="match status" value="2"/>
</dbReference>
<dbReference type="OrthoDB" id="9783791at2"/>
<feature type="domain" description="Glycosyltransferase 2-like" evidence="1">
    <location>
        <begin position="475"/>
        <end position="601"/>
    </location>
</feature>
<protein>
    <submittedName>
        <fullName evidence="2">Glycosyltransferase, GT2 family</fullName>
    </submittedName>
</protein>
<keyword evidence="2" id="KW-0808">Transferase</keyword>
<keyword evidence="3" id="KW-1185">Reference proteome</keyword>
<dbReference type="Pfam" id="PF00535">
    <property type="entry name" value="Glycos_transf_2"/>
    <property type="match status" value="2"/>
</dbReference>
<organism evidence="2 3">
    <name type="scientific">Mesorhizobium australicum</name>
    <dbReference type="NCBI Taxonomy" id="536018"/>
    <lineage>
        <taxon>Bacteria</taxon>
        <taxon>Pseudomonadati</taxon>
        <taxon>Pseudomonadota</taxon>
        <taxon>Alphaproteobacteria</taxon>
        <taxon>Hyphomicrobiales</taxon>
        <taxon>Phyllobacteriaceae</taxon>
        <taxon>Mesorhizobium</taxon>
    </lineage>
</organism>
<dbReference type="InterPro" id="IPR029044">
    <property type="entry name" value="Nucleotide-diphossugar_trans"/>
</dbReference>
<dbReference type="GO" id="GO:0016757">
    <property type="term" value="F:glycosyltransferase activity"/>
    <property type="evidence" value="ECO:0007669"/>
    <property type="project" value="UniProtKB-KW"/>
</dbReference>
<reference evidence="2 3" key="1">
    <citation type="submission" date="2017-04" db="EMBL/GenBank/DDBJ databases">
        <authorList>
            <person name="Afonso C.L."/>
            <person name="Miller P.J."/>
            <person name="Scott M.A."/>
            <person name="Spackman E."/>
            <person name="Goraichik I."/>
            <person name="Dimitrov K.M."/>
            <person name="Suarez D.L."/>
            <person name="Swayne D.E."/>
        </authorList>
    </citation>
    <scope>NUCLEOTIDE SEQUENCE [LARGE SCALE GENOMIC DNA]</scope>
    <source>
        <strain evidence="2 3">B5P</strain>
    </source>
</reference>
<feature type="domain" description="Glycosyltransferase 2-like" evidence="1">
    <location>
        <begin position="215"/>
        <end position="375"/>
    </location>
</feature>
<name>A0A1X7NVR0_9HYPH</name>
<dbReference type="AlphaFoldDB" id="A0A1X7NVR0"/>
<sequence>MLFPLGKSFDFFDKNHELEFVSIGRNGKNGFEAIGQDPQIIVNLGTPLQKSWYLADAIIIGDRITNPRIYLDYGQGVHEVNSVSLGFDLGNGRYRAFFYATEDCLRLRFDPSEEAGVIDRLELNIRRVRRHEILYHLLPGIAQVAARDPYGFLRRLPAYSRRYFSRDLRHVAGALGRQGSVGYERWLDRFDYKPERHRDAVLEAIEAFPAKPLISIVTPTYNTEAALLEKLIASVRSQLYANWELCFADDASTLPSVREVLQRHVAADSRIKVVLRERNGHISAASNSALALATGEIVTLADHDDELHPLALYHIAKAANENPDWRVMYSDEDKIDRAGRRFAPYFKGDFNRDLFYCHNMMTHLIVYRSDDLRQVGGFREGFEGSQDYDLALRILELVEDESREIVHIPHALYHWRVIEGSIAMGGEQKSYAHERARKAINEHFARTGTKARSIEGVSGFMHRVVYPVDETVLFSIVICTRDRTDLLRTCIDSIFERSTDENYEIVIVDNGSVERETFDYFDQLLARRRNVTIVRDDGEFNYSRLNNFGVESAKGDYICLLNNDTEVIASDWIQKMRMHLGRSEVGAVGGKLLYSDGTIQHAGVVMGLGGLAAHVYAREPADTTNNVGKAQLTQQVMAVTGACLATRRETWAVLGGLDAEVFKVAYNDVDYCLKVWKAGMIVIYEPEVALYHHESLSRGSDEAPEKIERFRREQSSMKEKWGDWIYEDRFFNPNFDYGRTDFALSNSPRTNILK</sequence>
<dbReference type="Gene3D" id="3.90.550.10">
    <property type="entry name" value="Spore Coat Polysaccharide Biosynthesis Protein SpsA, Chain A"/>
    <property type="match status" value="2"/>
</dbReference>
<evidence type="ECO:0000313" key="2">
    <source>
        <dbReference type="EMBL" id="SMH41757.1"/>
    </source>
</evidence>